<dbReference type="EMBL" id="FJUW01000002">
    <property type="protein sequence ID" value="CZS88878.1"/>
    <property type="molecule type" value="Genomic_DNA"/>
</dbReference>
<gene>
    <name evidence="1" type="ORF">RCO7_14134</name>
</gene>
<sequence length="137" mass="15471">MCAILVTTAIYRTPIKKNRKNRETYYYPSETESGSYCTGINWETGDAITCWKNARSFVVRTPERKSSDDGKHQIATNGVPIRTPVRIPGKERDMLRVSFLTYKPSEGEEIILLSQGVDSLDAAGFPEKTEKLDTCCR</sequence>
<organism evidence="1 2">
    <name type="scientific">Rhynchosporium graminicola</name>
    <dbReference type="NCBI Taxonomy" id="2792576"/>
    <lineage>
        <taxon>Eukaryota</taxon>
        <taxon>Fungi</taxon>
        <taxon>Dikarya</taxon>
        <taxon>Ascomycota</taxon>
        <taxon>Pezizomycotina</taxon>
        <taxon>Leotiomycetes</taxon>
        <taxon>Helotiales</taxon>
        <taxon>Ploettnerulaceae</taxon>
        <taxon>Rhynchosporium</taxon>
    </lineage>
</organism>
<dbReference type="Proteomes" id="UP000178129">
    <property type="component" value="Unassembled WGS sequence"/>
</dbReference>
<reference evidence="2" key="1">
    <citation type="submission" date="2016-03" db="EMBL/GenBank/DDBJ databases">
        <authorList>
            <person name="Ploux O."/>
        </authorList>
    </citation>
    <scope>NUCLEOTIDE SEQUENCE [LARGE SCALE GENOMIC DNA]</scope>
    <source>
        <strain evidence="2">UK7</strain>
    </source>
</reference>
<comment type="caution">
    <text evidence="1">The sequence shown here is derived from an EMBL/GenBank/DDBJ whole genome shotgun (WGS) entry which is preliminary data.</text>
</comment>
<dbReference type="InParanoid" id="A0A1E1JSS1"/>
<name>A0A1E1JSS1_9HELO</name>
<keyword evidence="2" id="KW-1185">Reference proteome</keyword>
<evidence type="ECO:0000313" key="2">
    <source>
        <dbReference type="Proteomes" id="UP000178129"/>
    </source>
</evidence>
<protein>
    <submittedName>
        <fullName evidence="1">Uncharacterized protein</fullName>
    </submittedName>
</protein>
<evidence type="ECO:0000313" key="1">
    <source>
        <dbReference type="EMBL" id="CZS88878.1"/>
    </source>
</evidence>
<dbReference type="AlphaFoldDB" id="A0A1E1JSS1"/>
<proteinExistence type="predicted"/>
<accession>A0A1E1JSS1</accession>